<sequence length="89" mass="10317">MTNDAMVDAWGIECAKYLKPLLFDLDAADYLSDVLSFREHETITFDNKPALKFPLKNEVSMVIINNSKFSSEPFQWTQVYYVKIVYIGK</sequence>
<reference evidence="2" key="1">
    <citation type="journal article" date="2012" name="Sci. Rep.">
        <title>Genomes of surface isolates of Alteromonas macleodii: the life of a widespread marine opportunistic copiotroph.</title>
        <authorList>
            <person name="Lopez-Perez M."/>
            <person name="Gonzaga A."/>
            <person name="Martin-Cuadrado A.B."/>
            <person name="Onyshchenko O."/>
            <person name="Ghavidel A."/>
            <person name="Ghai R."/>
            <person name="Rodriguez-Valera F."/>
        </authorList>
    </citation>
    <scope>NUCLEOTIDE SEQUENCE [LARGE SCALE GENOMIC DNA]</scope>
    <source>
        <strain evidence="2">English Channel 673</strain>
    </source>
</reference>
<dbReference type="Proteomes" id="UP000006296">
    <property type="component" value="Chromosome"/>
</dbReference>
<proteinExistence type="predicted"/>
<evidence type="ECO:0000313" key="1">
    <source>
        <dbReference type="EMBL" id="AFT72785.1"/>
    </source>
</evidence>
<organism evidence="1 2">
    <name type="scientific">Alteromonas macleodii (strain English Channel 673)</name>
    <dbReference type="NCBI Taxonomy" id="1004788"/>
    <lineage>
        <taxon>Bacteria</taxon>
        <taxon>Pseudomonadati</taxon>
        <taxon>Pseudomonadota</taxon>
        <taxon>Gammaproteobacteria</taxon>
        <taxon>Alteromonadales</taxon>
        <taxon>Alteromonadaceae</taxon>
        <taxon>Alteromonas/Salinimonas group</taxon>
        <taxon>Alteromonas</taxon>
    </lineage>
</organism>
<dbReference type="KEGG" id="amg:AMEC673_00395"/>
<dbReference type="EMBL" id="CP003844">
    <property type="protein sequence ID" value="AFT72785.1"/>
    <property type="molecule type" value="Genomic_DNA"/>
</dbReference>
<name>A0AB32ZTG1_ALTME</name>
<dbReference type="AlphaFoldDB" id="A0AB32ZTG1"/>
<evidence type="ECO:0000313" key="2">
    <source>
        <dbReference type="Proteomes" id="UP000006296"/>
    </source>
</evidence>
<protein>
    <submittedName>
        <fullName evidence="1">Uncharacterized protein</fullName>
    </submittedName>
</protein>
<gene>
    <name evidence="1" type="ordered locus">AMEC673_00395</name>
</gene>
<accession>A0AB32ZTG1</accession>